<keyword evidence="3" id="KW-1185">Reference proteome</keyword>
<feature type="domain" description="Fibrobacter succinogenes major paralogous" evidence="1">
    <location>
        <begin position="338"/>
        <end position="521"/>
    </location>
</feature>
<organism evidence="2 3">
    <name type="scientific">Draconibacterium aestuarii</name>
    <dbReference type="NCBI Taxonomy" id="2998507"/>
    <lineage>
        <taxon>Bacteria</taxon>
        <taxon>Pseudomonadati</taxon>
        <taxon>Bacteroidota</taxon>
        <taxon>Bacteroidia</taxon>
        <taxon>Marinilabiliales</taxon>
        <taxon>Prolixibacteraceae</taxon>
        <taxon>Draconibacterium</taxon>
    </lineage>
</organism>
<dbReference type="NCBIfam" id="TIGR02145">
    <property type="entry name" value="Fib_succ_major"/>
    <property type="match status" value="1"/>
</dbReference>
<dbReference type="Pfam" id="PF09603">
    <property type="entry name" value="Fib_succ_major"/>
    <property type="match status" value="1"/>
</dbReference>
<comment type="caution">
    <text evidence="2">The sequence shown here is derived from an EMBL/GenBank/DDBJ whole genome shotgun (WGS) entry which is preliminary data.</text>
</comment>
<reference evidence="2" key="1">
    <citation type="submission" date="2022-11" db="EMBL/GenBank/DDBJ databases">
        <title>Marilongibacter aestuarii gen. nov., sp. nov., isolated from tidal flat sediment.</title>
        <authorList>
            <person name="Jiayan W."/>
        </authorList>
    </citation>
    <scope>NUCLEOTIDE SEQUENCE</scope>
    <source>
        <strain evidence="2">Z1-6</strain>
    </source>
</reference>
<name>A0A9X3J4I9_9BACT</name>
<dbReference type="EMBL" id="JAPOHD010000003">
    <property type="protein sequence ID" value="MCY1718887.1"/>
    <property type="molecule type" value="Genomic_DNA"/>
</dbReference>
<dbReference type="Proteomes" id="UP001145087">
    <property type="component" value="Unassembled WGS sequence"/>
</dbReference>
<evidence type="ECO:0000313" key="3">
    <source>
        <dbReference type="Proteomes" id="UP001145087"/>
    </source>
</evidence>
<accession>A0A9X3J4I9</accession>
<dbReference type="AlphaFoldDB" id="A0A9X3J4I9"/>
<dbReference type="RefSeq" id="WP_343331226.1">
    <property type="nucleotide sequence ID" value="NZ_JAPOHD010000003.1"/>
</dbReference>
<protein>
    <recommendedName>
        <fullName evidence="1">Fibrobacter succinogenes major paralogous domain-containing protein</fullName>
    </recommendedName>
</protein>
<gene>
    <name evidence="2" type="ORF">OU798_00945</name>
</gene>
<evidence type="ECO:0000259" key="1">
    <source>
        <dbReference type="Pfam" id="PF09603"/>
    </source>
</evidence>
<sequence length="522" mass="56921">MNPRLTRYESKLDKGFLTLVIVCLGIFLNSCFENPFPPELTTQPIELVDAVTIISGGNITDDGGTEIFQKGICISFGSTPTLQDIFTLDGVGNDNFTTTLNLDPENTYYVRAYAINGAGIGYGNILSITLDPLPFTEAVIMDFGDITGNEAFMRGRIESNQTVISRGACWSTSMNPTISDSKTEAGSGTGIFETTITGLLPGTTYYTRAYAIVNDEVFYSSNYEFTTIGFPQLTTKQIINAGTFVISTGGDILSQGLILNAGVCWSTNPSPTIADNKTEDQLNYSSFTSDPYGLLPATTYYIRSYATNIAGTGYGNELVVTMPEATVFDPDGNPYSSVTIGTQTWLVENLRTTKYANGDNIPNIIDNSDWQNATSGAWCYNENVTDLEVPYGKLYNWFAVTDSRNVCPAGWHVPTDEEWQILITFLGGSDMAGNKLKETGTAHWATNNDFATNSSGFTALPGGAQSAFPGFSYPVNSLGMFWTVTPLDGENAYGYYLFDSYQSIHKQEYIKQTGLSVRCIKD</sequence>
<proteinExistence type="predicted"/>
<dbReference type="InterPro" id="IPR011871">
    <property type="entry name" value="Fib_succ_major"/>
</dbReference>
<evidence type="ECO:0000313" key="2">
    <source>
        <dbReference type="EMBL" id="MCY1718887.1"/>
    </source>
</evidence>